<proteinExistence type="predicted"/>
<organism evidence="1 2">
    <name type="scientific">Rhodopirellula baltica SWK14</name>
    <dbReference type="NCBI Taxonomy" id="993516"/>
    <lineage>
        <taxon>Bacteria</taxon>
        <taxon>Pseudomonadati</taxon>
        <taxon>Planctomycetota</taxon>
        <taxon>Planctomycetia</taxon>
        <taxon>Pirellulales</taxon>
        <taxon>Pirellulaceae</taxon>
        <taxon>Rhodopirellula</taxon>
    </lineage>
</organism>
<accession>L7CA69</accession>
<evidence type="ECO:0000313" key="2">
    <source>
        <dbReference type="Proteomes" id="UP000010959"/>
    </source>
</evidence>
<name>L7CA69_RHOBT</name>
<comment type="caution">
    <text evidence="1">The sequence shown here is derived from an EMBL/GenBank/DDBJ whole genome shotgun (WGS) entry which is preliminary data.</text>
</comment>
<dbReference type="Proteomes" id="UP000010959">
    <property type="component" value="Unassembled WGS sequence"/>
</dbReference>
<reference evidence="1 2" key="1">
    <citation type="journal article" date="2013" name="Mar. Genomics">
        <title>Expression of sulfatases in Rhodopirellula baltica and the diversity of sulfatases in the genus Rhodopirellula.</title>
        <authorList>
            <person name="Wegner C.E."/>
            <person name="Richter-Heitmann T."/>
            <person name="Klindworth A."/>
            <person name="Klockow C."/>
            <person name="Richter M."/>
            <person name="Achstetter T."/>
            <person name="Glockner F.O."/>
            <person name="Harder J."/>
        </authorList>
    </citation>
    <scope>NUCLEOTIDE SEQUENCE [LARGE SCALE GENOMIC DNA]</scope>
    <source>
        <strain evidence="1 2">SWK14</strain>
    </source>
</reference>
<gene>
    <name evidence="1" type="ORF">RBSWK_05199</name>
</gene>
<protein>
    <submittedName>
        <fullName evidence="1">Uncharacterized protein</fullName>
    </submittedName>
</protein>
<evidence type="ECO:0000313" key="1">
    <source>
        <dbReference type="EMBL" id="ELP30933.1"/>
    </source>
</evidence>
<dbReference type="EMBL" id="AMWG01000140">
    <property type="protein sequence ID" value="ELP30933.1"/>
    <property type="molecule type" value="Genomic_DNA"/>
</dbReference>
<dbReference type="AlphaFoldDB" id="L7CA69"/>
<sequence length="60" mass="6252">MLINQLSMVGDVLLSRSVASLATDSKLSHSGIPLADAHFAFLRVRGMTLATGGIPTSNLV</sequence>